<evidence type="ECO:0000256" key="9">
    <source>
        <dbReference type="PROSITE-ProRule" id="PRU00282"/>
    </source>
</evidence>
<feature type="repeat" description="Solcar" evidence="9">
    <location>
        <begin position="13"/>
        <end position="114"/>
    </location>
</feature>
<dbReference type="GO" id="GO:0006843">
    <property type="term" value="P:mitochondrial citrate transmembrane transport"/>
    <property type="evidence" value="ECO:0007669"/>
    <property type="project" value="TreeGrafter"/>
</dbReference>
<name>A0A316YBB8_9BASI</name>
<evidence type="ECO:0000313" key="11">
    <source>
        <dbReference type="EMBL" id="PWN87090.1"/>
    </source>
</evidence>
<keyword evidence="12" id="KW-1185">Reference proteome</keyword>
<keyword evidence="4 9" id="KW-0812">Transmembrane</keyword>
<evidence type="ECO:0000256" key="6">
    <source>
        <dbReference type="ARBA" id="ARBA00022989"/>
    </source>
</evidence>
<keyword evidence="3 10" id="KW-0813">Transport</keyword>
<dbReference type="STRING" id="215250.A0A316YBB8"/>
<evidence type="ECO:0000256" key="7">
    <source>
        <dbReference type="ARBA" id="ARBA00023128"/>
    </source>
</evidence>
<dbReference type="InterPro" id="IPR018108">
    <property type="entry name" value="MCP_transmembrane"/>
</dbReference>
<dbReference type="InterPro" id="IPR023395">
    <property type="entry name" value="MCP_dom_sf"/>
</dbReference>
<keyword evidence="6" id="KW-1133">Transmembrane helix</keyword>
<keyword evidence="5" id="KW-0677">Repeat</keyword>
<dbReference type="PANTHER" id="PTHR45788">
    <property type="entry name" value="SUCCINATE/FUMARATE MITOCHONDRIAL TRANSPORTER-RELATED"/>
    <property type="match status" value="1"/>
</dbReference>
<evidence type="ECO:0000256" key="2">
    <source>
        <dbReference type="ARBA" id="ARBA00006375"/>
    </source>
</evidence>
<dbReference type="AlphaFoldDB" id="A0A316YBB8"/>
<dbReference type="InterPro" id="IPR049563">
    <property type="entry name" value="TXTP-like"/>
</dbReference>
<reference evidence="11 12" key="1">
    <citation type="journal article" date="2018" name="Mol. Biol. Evol.">
        <title>Broad Genomic Sampling Reveals a Smut Pathogenic Ancestry of the Fungal Clade Ustilaginomycotina.</title>
        <authorList>
            <person name="Kijpornyongpan T."/>
            <person name="Mondo S.J."/>
            <person name="Barry K."/>
            <person name="Sandor L."/>
            <person name="Lee J."/>
            <person name="Lipzen A."/>
            <person name="Pangilinan J."/>
            <person name="LaButti K."/>
            <person name="Hainaut M."/>
            <person name="Henrissat B."/>
            <person name="Grigoriev I.V."/>
            <person name="Spatafora J.W."/>
            <person name="Aime M.C."/>
        </authorList>
    </citation>
    <scope>NUCLEOTIDE SEQUENCE [LARGE SCALE GENOMIC DNA]</scope>
    <source>
        <strain evidence="11 12">MCA 4198</strain>
    </source>
</reference>
<dbReference type="InParanoid" id="A0A316YBB8"/>
<evidence type="ECO:0000256" key="3">
    <source>
        <dbReference type="ARBA" id="ARBA00022448"/>
    </source>
</evidence>
<feature type="repeat" description="Solcar" evidence="9">
    <location>
        <begin position="125"/>
        <end position="213"/>
    </location>
</feature>
<evidence type="ECO:0000256" key="8">
    <source>
        <dbReference type="ARBA" id="ARBA00023136"/>
    </source>
</evidence>
<sequence>MSSSPSPGARGGPPLHVAILAGAVAGSIEPLVSFPFEYLKTAQQLHGAPMAATTVVAGAKAGARHGPLYVAREILQAPGARGWRSLYRGVGVVSTGGAAKAVVRFTTYDRVKNALKTPEGSLSGPSSLAAGLCAGVAEALFVVIPSETIKTRVVQSSLPGAQTPYGNGSFAVARELWAQSGFRGIYAGAWATLARQGTNAAVRFGSYSTLRNLVQGSTRPGQKLPGGVTFSIGAASGVATVYLSMPFE</sequence>
<evidence type="ECO:0000313" key="12">
    <source>
        <dbReference type="Proteomes" id="UP000245768"/>
    </source>
</evidence>
<dbReference type="PANTHER" id="PTHR45788:SF4">
    <property type="entry name" value="TRICARBOXYLATE TRANSPORT PROTEIN, MITOCHONDRIAL"/>
    <property type="match status" value="1"/>
</dbReference>
<dbReference type="GO" id="GO:0071913">
    <property type="term" value="F:citrate secondary active transmembrane transporter activity"/>
    <property type="evidence" value="ECO:0007669"/>
    <property type="project" value="TreeGrafter"/>
</dbReference>
<accession>A0A316YBB8</accession>
<dbReference type="OrthoDB" id="44467at2759"/>
<evidence type="ECO:0000256" key="10">
    <source>
        <dbReference type="RuleBase" id="RU000488"/>
    </source>
</evidence>
<proteinExistence type="inferred from homology"/>
<comment type="subcellular location">
    <subcellularLocation>
        <location evidence="1">Mitochondrion membrane</location>
        <topology evidence="1">Multi-pass membrane protein</topology>
    </subcellularLocation>
</comment>
<gene>
    <name evidence="11" type="ORF">FA10DRAFT_269698</name>
</gene>
<dbReference type="Proteomes" id="UP000245768">
    <property type="component" value="Unassembled WGS sequence"/>
</dbReference>
<keyword evidence="8 9" id="KW-0472">Membrane</keyword>
<comment type="similarity">
    <text evidence="2 10">Belongs to the mitochondrial carrier (TC 2.A.29) family.</text>
</comment>
<evidence type="ECO:0000256" key="5">
    <source>
        <dbReference type="ARBA" id="ARBA00022737"/>
    </source>
</evidence>
<evidence type="ECO:0000256" key="4">
    <source>
        <dbReference type="ARBA" id="ARBA00022692"/>
    </source>
</evidence>
<dbReference type="RefSeq" id="XP_025374288.1">
    <property type="nucleotide sequence ID" value="XM_025522848.1"/>
</dbReference>
<evidence type="ECO:0000256" key="1">
    <source>
        <dbReference type="ARBA" id="ARBA00004225"/>
    </source>
</evidence>
<dbReference type="GeneID" id="37044764"/>
<dbReference type="EMBL" id="KZ819641">
    <property type="protein sequence ID" value="PWN87090.1"/>
    <property type="molecule type" value="Genomic_DNA"/>
</dbReference>
<dbReference type="Gene3D" id="1.50.40.10">
    <property type="entry name" value="Mitochondrial carrier domain"/>
    <property type="match status" value="1"/>
</dbReference>
<organism evidence="11 12">
    <name type="scientific">Acaromyces ingoldii</name>
    <dbReference type="NCBI Taxonomy" id="215250"/>
    <lineage>
        <taxon>Eukaryota</taxon>
        <taxon>Fungi</taxon>
        <taxon>Dikarya</taxon>
        <taxon>Basidiomycota</taxon>
        <taxon>Ustilaginomycotina</taxon>
        <taxon>Exobasidiomycetes</taxon>
        <taxon>Exobasidiales</taxon>
        <taxon>Cryptobasidiaceae</taxon>
        <taxon>Acaromyces</taxon>
    </lineage>
</organism>
<dbReference type="Pfam" id="PF00153">
    <property type="entry name" value="Mito_carr"/>
    <property type="match status" value="2"/>
</dbReference>
<dbReference type="GO" id="GO:0031966">
    <property type="term" value="C:mitochondrial membrane"/>
    <property type="evidence" value="ECO:0007669"/>
    <property type="project" value="UniProtKB-SubCell"/>
</dbReference>
<dbReference type="PROSITE" id="PS50920">
    <property type="entry name" value="SOLCAR"/>
    <property type="match status" value="2"/>
</dbReference>
<dbReference type="SUPFAM" id="SSF103506">
    <property type="entry name" value="Mitochondrial carrier"/>
    <property type="match status" value="1"/>
</dbReference>
<protein>
    <submittedName>
        <fullName evidence="11">Mitochondrial carrier</fullName>
    </submittedName>
</protein>
<keyword evidence="7" id="KW-0496">Mitochondrion</keyword>